<dbReference type="InterPro" id="IPR035969">
    <property type="entry name" value="Rab-GAP_TBC_sf"/>
</dbReference>
<protein>
    <recommendedName>
        <fullName evidence="2">Rab-GAP TBC domain-containing protein</fullName>
    </recommendedName>
</protein>
<proteinExistence type="predicted"/>
<dbReference type="EnsemblMetazoa" id="Aqu2.1.36816_001">
    <property type="protein sequence ID" value="Aqu2.1.36816_001"/>
    <property type="gene ID" value="Aqu2.1.36816"/>
</dbReference>
<dbReference type="Gene3D" id="1.10.472.80">
    <property type="entry name" value="Ypt/Rab-GAP domain of gyp1p, domain 3"/>
    <property type="match status" value="1"/>
</dbReference>
<dbReference type="InParanoid" id="A0A1X7V9X9"/>
<dbReference type="InterPro" id="IPR000195">
    <property type="entry name" value="Rab-GAP-TBC_dom"/>
</dbReference>
<dbReference type="Pfam" id="PF00566">
    <property type="entry name" value="RabGAP-TBC"/>
    <property type="match status" value="1"/>
</dbReference>
<dbReference type="PANTHER" id="PTHR47219">
    <property type="entry name" value="RAB GTPASE-ACTIVATING PROTEIN 1-LIKE"/>
    <property type="match status" value="1"/>
</dbReference>
<dbReference type="SUPFAM" id="SSF47923">
    <property type="entry name" value="Ypt/Rab-GAP domain of gyp1p"/>
    <property type="match status" value="1"/>
</dbReference>
<evidence type="ECO:0000313" key="3">
    <source>
        <dbReference type="EnsemblMetazoa" id="Aqu2.1.36816_001"/>
    </source>
</evidence>
<dbReference type="STRING" id="400682.A0A1X7V9X9"/>
<evidence type="ECO:0000256" key="1">
    <source>
        <dbReference type="SAM" id="MobiDB-lite"/>
    </source>
</evidence>
<dbReference type="PROSITE" id="PS50086">
    <property type="entry name" value="TBC_RABGAP"/>
    <property type="match status" value="1"/>
</dbReference>
<feature type="domain" description="Rab-GAP TBC" evidence="2">
    <location>
        <begin position="1"/>
        <end position="63"/>
    </location>
</feature>
<organism evidence="3">
    <name type="scientific">Amphimedon queenslandica</name>
    <name type="common">Sponge</name>
    <dbReference type="NCBI Taxonomy" id="400682"/>
    <lineage>
        <taxon>Eukaryota</taxon>
        <taxon>Metazoa</taxon>
        <taxon>Porifera</taxon>
        <taxon>Demospongiae</taxon>
        <taxon>Heteroscleromorpha</taxon>
        <taxon>Haplosclerida</taxon>
        <taxon>Niphatidae</taxon>
        <taxon>Amphimedon</taxon>
    </lineage>
</organism>
<feature type="region of interest" description="Disordered" evidence="1">
    <location>
        <begin position="148"/>
        <end position="169"/>
    </location>
</feature>
<name>A0A1X7V9X9_AMPQE</name>
<dbReference type="OrthoDB" id="294251at2759"/>
<dbReference type="InterPro" id="IPR050302">
    <property type="entry name" value="Rab_GAP_TBC_domain"/>
</dbReference>
<dbReference type="AlphaFoldDB" id="A0A1X7V9X9"/>
<dbReference type="PANTHER" id="PTHR47219:SF20">
    <property type="entry name" value="TBC1 DOMAIN FAMILY MEMBER 2B"/>
    <property type="match status" value="1"/>
</dbReference>
<sequence length="169" mass="19927">LEKNGDSKFEEILLKFYPLLNEHLISNDVGVTFVTFNWFLTLFIDVLPTESMLRDIDVFLFEGRKVLFRISLSILKLYKRTILSMFDPITILQFIMKVAKHIFNVEELFKIAFNDFEPFPRRNTINSKCQSFAAQFYNEYQERLGQQRNSLAPSNKPNPPALRKTHLSR</sequence>
<reference evidence="3" key="1">
    <citation type="submission" date="2017-05" db="UniProtKB">
        <authorList>
            <consortium name="EnsemblMetazoa"/>
        </authorList>
    </citation>
    <scope>IDENTIFICATION</scope>
</reference>
<accession>A0A1X7V9X9</accession>
<dbReference type="GO" id="GO:0005096">
    <property type="term" value="F:GTPase activator activity"/>
    <property type="evidence" value="ECO:0007669"/>
    <property type="project" value="TreeGrafter"/>
</dbReference>
<evidence type="ECO:0000259" key="2">
    <source>
        <dbReference type="PROSITE" id="PS50086"/>
    </source>
</evidence>
<dbReference type="eggNOG" id="KOG2058">
    <property type="taxonomic scope" value="Eukaryota"/>
</dbReference>
<dbReference type="GO" id="GO:0031267">
    <property type="term" value="F:small GTPase binding"/>
    <property type="evidence" value="ECO:0007669"/>
    <property type="project" value="TreeGrafter"/>
</dbReference>